<dbReference type="CTD" id="2733"/>
<comment type="subcellular location">
    <subcellularLocation>
        <location evidence="1">Cytoplasm</location>
    </subcellularLocation>
    <subcellularLocation>
        <location evidence="2">Nucleus</location>
        <location evidence="2">Nuclear pore complex</location>
    </subcellularLocation>
</comment>
<evidence type="ECO:0000256" key="11">
    <source>
        <dbReference type="ARBA" id="ARBA00023242"/>
    </source>
</evidence>
<comment type="function">
    <text evidence="12">Required for the export of mRNAs containing poly(A) tails from the nucleus into the cytoplasm. May be involved in the terminal step of the mRNA transport through the nuclear pore complex (NPC).</text>
</comment>
<keyword evidence="6" id="KW-0509">mRNA transport</keyword>
<dbReference type="GO" id="GO:0005737">
    <property type="term" value="C:cytoplasm"/>
    <property type="evidence" value="ECO:0007669"/>
    <property type="project" value="UniProtKB-SubCell"/>
</dbReference>
<keyword evidence="9 16" id="KW-0175">Coiled coil</keyword>
<dbReference type="Proteomes" id="UP000515160">
    <property type="component" value="Chromosome 3"/>
</dbReference>
<name>A0A6P8Z504_DROAB</name>
<evidence type="ECO:0000256" key="2">
    <source>
        <dbReference type="ARBA" id="ARBA00004567"/>
    </source>
</evidence>
<dbReference type="PANTHER" id="PTHR12960:SF0">
    <property type="entry name" value="MRNA EXPORT FACTOR GLE1"/>
    <property type="match status" value="1"/>
</dbReference>
<gene>
    <name evidence="19" type="primary">LOC117572775</name>
</gene>
<evidence type="ECO:0000256" key="1">
    <source>
        <dbReference type="ARBA" id="ARBA00004496"/>
    </source>
</evidence>
<organism evidence="18 19">
    <name type="scientific">Drosophila albomicans</name>
    <name type="common">Fruit fly</name>
    <dbReference type="NCBI Taxonomy" id="7291"/>
    <lineage>
        <taxon>Eukaryota</taxon>
        <taxon>Metazoa</taxon>
        <taxon>Ecdysozoa</taxon>
        <taxon>Arthropoda</taxon>
        <taxon>Hexapoda</taxon>
        <taxon>Insecta</taxon>
        <taxon>Pterygota</taxon>
        <taxon>Neoptera</taxon>
        <taxon>Endopterygota</taxon>
        <taxon>Diptera</taxon>
        <taxon>Brachycera</taxon>
        <taxon>Muscomorpha</taxon>
        <taxon>Ephydroidea</taxon>
        <taxon>Drosophilidae</taxon>
        <taxon>Drosophila</taxon>
    </lineage>
</organism>
<evidence type="ECO:0000256" key="14">
    <source>
        <dbReference type="ARBA" id="ARBA00029983"/>
    </source>
</evidence>
<dbReference type="InterPro" id="IPR012476">
    <property type="entry name" value="GLE1"/>
</dbReference>
<dbReference type="FunFam" id="1.25.40.510:FF:000001">
    <property type="entry name" value="Nucleoporin GLE1 isoform 1"/>
    <property type="match status" value="1"/>
</dbReference>
<sequence length="675" mass="76595">MSVDDLVRDQARLLNMQSVLQHAAIASITCTGPRSLGPDRKPLRLEIKQDVLPVLPVHKVVTQVDKTPPGIELIETSVFPDANIINASIVKRELAEECKRSVKLQLQEIKERQQSALNGQHALQRQAEQNQFYANSRVQRKENDKLLQQQAEQLAKSELEAQQREQQALLKRNNQKLLLLTIEAVSCCHSRFCGKYEKVAQLLLTLDTESVQACAAINQELRELAQQFDQLVGKLKCGTSEALELNSIFTAEQYCQNLDKLEVKLHQQLTEQEQQQLIKAKQQAEEKEKERLLLLEQQRQKKQEEQQQQEQKHQQELEALLKAAPKPEEAQQPAETSTPSAAAPAAAPPTAATATATSGISTSYVHPTRLAFYNEINALYQSKVDAVKPLQTDEAWKKYRTNCQRTINVPLNAITASSPQHLTTNFDKLYNFFAGQPVRTMDGSNITINDHPLARDYCILLMAKKFVSQTDTAISSNPQAAFPFASVINTFWKLLPDFGKIFLAYMYKESPYLVPYVIPQQPDQTPEQYLKTMGYRLSDNNELEKPDMFLKRQTGIARLYAAVIMTPSRKIDGPAQCFGLDEAWRWLTHITFVKPLPDICATMIMEMLQTLGFELWRAYGTNFLKLLVYIQTVYIPQLAAYDEGGPKTRLEMLLSKFLRERQIPQAVGVLPPGFW</sequence>
<protein>
    <recommendedName>
        <fullName evidence="13">mRNA export factor GLE1</fullName>
    </recommendedName>
    <alternativeName>
        <fullName evidence="15">GLE1 RNA export mediator</fullName>
    </alternativeName>
    <alternativeName>
        <fullName evidence="14">Nucleoporin GLE1</fullName>
    </alternativeName>
</protein>
<dbReference type="GO" id="GO:0031369">
    <property type="term" value="F:translation initiation factor binding"/>
    <property type="evidence" value="ECO:0007669"/>
    <property type="project" value="TreeGrafter"/>
</dbReference>
<keyword evidence="11" id="KW-0539">Nucleus</keyword>
<feature type="region of interest" description="Disordered" evidence="17">
    <location>
        <begin position="325"/>
        <end position="357"/>
    </location>
</feature>
<dbReference type="GeneID" id="117572775"/>
<evidence type="ECO:0000256" key="8">
    <source>
        <dbReference type="ARBA" id="ARBA00023010"/>
    </source>
</evidence>
<keyword evidence="7" id="KW-0653">Protein transport</keyword>
<keyword evidence="18" id="KW-1185">Reference proteome</keyword>
<evidence type="ECO:0000256" key="6">
    <source>
        <dbReference type="ARBA" id="ARBA00022816"/>
    </source>
</evidence>
<dbReference type="Pfam" id="PF07817">
    <property type="entry name" value="GLE1"/>
    <property type="match status" value="1"/>
</dbReference>
<keyword evidence="8" id="KW-0811">Translocation</keyword>
<evidence type="ECO:0000256" key="7">
    <source>
        <dbReference type="ARBA" id="ARBA00022927"/>
    </source>
</evidence>
<keyword evidence="5" id="KW-0963">Cytoplasm</keyword>
<evidence type="ECO:0000256" key="13">
    <source>
        <dbReference type="ARBA" id="ARBA00026227"/>
    </source>
</evidence>
<evidence type="ECO:0000256" key="15">
    <source>
        <dbReference type="ARBA" id="ARBA00030897"/>
    </source>
</evidence>
<evidence type="ECO:0000256" key="10">
    <source>
        <dbReference type="ARBA" id="ARBA00023132"/>
    </source>
</evidence>
<dbReference type="GO" id="GO:0044614">
    <property type="term" value="C:nuclear pore cytoplasmic filaments"/>
    <property type="evidence" value="ECO:0007669"/>
    <property type="project" value="TreeGrafter"/>
</dbReference>
<dbReference type="OrthoDB" id="420884at2759"/>
<dbReference type="PANTHER" id="PTHR12960">
    <property type="entry name" value="GLE-1-RELATED"/>
    <property type="match status" value="1"/>
</dbReference>
<accession>A0A6P8Z504</accession>
<evidence type="ECO:0000256" key="12">
    <source>
        <dbReference type="ARBA" id="ARBA00024680"/>
    </source>
</evidence>
<dbReference type="RefSeq" id="XP_034111762.1">
    <property type="nucleotide sequence ID" value="XM_034255871.2"/>
</dbReference>
<evidence type="ECO:0000256" key="5">
    <source>
        <dbReference type="ARBA" id="ARBA00022490"/>
    </source>
</evidence>
<evidence type="ECO:0000256" key="9">
    <source>
        <dbReference type="ARBA" id="ARBA00023054"/>
    </source>
</evidence>
<dbReference type="GO" id="GO:0005543">
    <property type="term" value="F:phospholipid binding"/>
    <property type="evidence" value="ECO:0007669"/>
    <property type="project" value="TreeGrafter"/>
</dbReference>
<keyword evidence="10" id="KW-0906">Nuclear pore complex</keyword>
<evidence type="ECO:0000313" key="19">
    <source>
        <dbReference type="RefSeq" id="XP_034111762.1"/>
    </source>
</evidence>
<proteinExistence type="inferred from homology"/>
<feature type="coiled-coil region" evidence="16">
    <location>
        <begin position="147"/>
        <end position="176"/>
    </location>
</feature>
<dbReference type="Gene3D" id="1.25.40.510">
    <property type="entry name" value="GLE1-like"/>
    <property type="match status" value="1"/>
</dbReference>
<dbReference type="AlphaFoldDB" id="A0A6P8Z504"/>
<evidence type="ECO:0000256" key="16">
    <source>
        <dbReference type="SAM" id="Coils"/>
    </source>
</evidence>
<evidence type="ECO:0000313" key="18">
    <source>
        <dbReference type="Proteomes" id="UP000515160"/>
    </source>
</evidence>
<evidence type="ECO:0000256" key="3">
    <source>
        <dbReference type="ARBA" id="ARBA00011056"/>
    </source>
</evidence>
<dbReference type="GO" id="GO:0016973">
    <property type="term" value="P:poly(A)+ mRNA export from nucleus"/>
    <property type="evidence" value="ECO:0007669"/>
    <property type="project" value="InterPro"/>
</dbReference>
<dbReference type="InterPro" id="IPR038506">
    <property type="entry name" value="GLE1-like_sf"/>
</dbReference>
<evidence type="ECO:0000256" key="4">
    <source>
        <dbReference type="ARBA" id="ARBA00022448"/>
    </source>
</evidence>
<dbReference type="GO" id="GO:0000822">
    <property type="term" value="F:inositol hexakisphosphate binding"/>
    <property type="evidence" value="ECO:0007669"/>
    <property type="project" value="TreeGrafter"/>
</dbReference>
<comment type="similarity">
    <text evidence="3">Belongs to the GLE1 family.</text>
</comment>
<feature type="coiled-coil region" evidence="16">
    <location>
        <begin position="214"/>
        <end position="323"/>
    </location>
</feature>
<dbReference type="GO" id="GO:0015031">
    <property type="term" value="P:protein transport"/>
    <property type="evidence" value="ECO:0007669"/>
    <property type="project" value="UniProtKB-KW"/>
</dbReference>
<reference evidence="19" key="1">
    <citation type="submission" date="2025-08" db="UniProtKB">
        <authorList>
            <consortium name="RefSeq"/>
        </authorList>
    </citation>
    <scope>IDENTIFICATION</scope>
    <source>
        <strain evidence="19">15112-1751.03</strain>
        <tissue evidence="19">Whole Adult</tissue>
    </source>
</reference>
<evidence type="ECO:0000256" key="17">
    <source>
        <dbReference type="SAM" id="MobiDB-lite"/>
    </source>
</evidence>
<keyword evidence="4" id="KW-0813">Transport</keyword>